<accession>A0A915N492</accession>
<dbReference type="WBParaSite" id="scaffold6713_cov225.g11161">
    <property type="protein sequence ID" value="scaffold6713_cov225.g11161"/>
    <property type="gene ID" value="scaffold6713_cov225.g11161"/>
</dbReference>
<feature type="chain" id="PRO_5037436217" evidence="1">
    <location>
        <begin position="25"/>
        <end position="42"/>
    </location>
</feature>
<protein>
    <submittedName>
        <fullName evidence="3">Uncharacterized protein</fullName>
    </submittedName>
</protein>
<dbReference type="Proteomes" id="UP000887561">
    <property type="component" value="Unplaced"/>
</dbReference>
<organism evidence="2 3">
    <name type="scientific">Meloidogyne javanica</name>
    <name type="common">Root-knot nematode worm</name>
    <dbReference type="NCBI Taxonomy" id="6303"/>
    <lineage>
        <taxon>Eukaryota</taxon>
        <taxon>Metazoa</taxon>
        <taxon>Ecdysozoa</taxon>
        <taxon>Nematoda</taxon>
        <taxon>Chromadorea</taxon>
        <taxon>Rhabditida</taxon>
        <taxon>Tylenchina</taxon>
        <taxon>Tylenchomorpha</taxon>
        <taxon>Tylenchoidea</taxon>
        <taxon>Meloidogynidae</taxon>
        <taxon>Meloidogyninae</taxon>
        <taxon>Meloidogyne</taxon>
        <taxon>Meloidogyne incognita group</taxon>
    </lineage>
</organism>
<proteinExistence type="predicted"/>
<evidence type="ECO:0000313" key="3">
    <source>
        <dbReference type="WBParaSite" id="scaffold6713_cov225.g11161"/>
    </source>
</evidence>
<evidence type="ECO:0000256" key="1">
    <source>
        <dbReference type="SAM" id="SignalP"/>
    </source>
</evidence>
<keyword evidence="1" id="KW-0732">Signal</keyword>
<keyword evidence="2" id="KW-1185">Reference proteome</keyword>
<evidence type="ECO:0000313" key="2">
    <source>
        <dbReference type="Proteomes" id="UP000887561"/>
    </source>
</evidence>
<dbReference type="AlphaFoldDB" id="A0A915N492"/>
<reference evidence="3" key="1">
    <citation type="submission" date="2022-11" db="UniProtKB">
        <authorList>
            <consortium name="WormBaseParasite"/>
        </authorList>
    </citation>
    <scope>IDENTIFICATION</scope>
</reference>
<name>A0A915N492_MELJA</name>
<sequence length="42" mass="4856">MFKNTLLLIALNFFILISFELTNGKKWCDDRRCNEADTCCGP</sequence>
<feature type="signal peptide" evidence="1">
    <location>
        <begin position="1"/>
        <end position="24"/>
    </location>
</feature>